<dbReference type="Pfam" id="PF04900">
    <property type="entry name" value="Fcf1"/>
    <property type="match status" value="1"/>
</dbReference>
<evidence type="ECO:0000256" key="1">
    <source>
        <dbReference type="SAM" id="MobiDB-lite"/>
    </source>
</evidence>
<dbReference type="InterPro" id="IPR001932">
    <property type="entry name" value="PPM-type_phosphatase-like_dom"/>
</dbReference>
<dbReference type="InterPro" id="IPR039123">
    <property type="entry name" value="PPTC7"/>
</dbReference>
<feature type="compositionally biased region" description="Basic and acidic residues" evidence="1">
    <location>
        <begin position="1138"/>
        <end position="1149"/>
    </location>
</feature>
<proteinExistence type="predicted"/>
<feature type="domain" description="PPM-type phosphatase" evidence="2">
    <location>
        <begin position="620"/>
        <end position="901"/>
    </location>
</feature>
<dbReference type="SUPFAM" id="SSF81606">
    <property type="entry name" value="PP2C-like"/>
    <property type="match status" value="1"/>
</dbReference>
<accession>A0ABR4KKD2</accession>
<dbReference type="Proteomes" id="UP001610446">
    <property type="component" value="Unassembled WGS sequence"/>
</dbReference>
<dbReference type="Gene3D" id="3.60.40.10">
    <property type="entry name" value="PPM-type phosphatase domain"/>
    <property type="match status" value="1"/>
</dbReference>
<feature type="region of interest" description="Disordered" evidence="1">
    <location>
        <begin position="1068"/>
        <end position="1096"/>
    </location>
</feature>
<reference evidence="3 4" key="1">
    <citation type="submission" date="2024-07" db="EMBL/GenBank/DDBJ databases">
        <title>Section-level genome sequencing and comparative genomics of Aspergillus sections Usti and Cavernicolus.</title>
        <authorList>
            <consortium name="Lawrence Berkeley National Laboratory"/>
            <person name="Nybo J.L."/>
            <person name="Vesth T.C."/>
            <person name="Theobald S."/>
            <person name="Frisvad J.C."/>
            <person name="Larsen T.O."/>
            <person name="Kjaerboelling I."/>
            <person name="Rothschild-Mancinelli K."/>
            <person name="Lyhne E.K."/>
            <person name="Kogle M.E."/>
            <person name="Barry K."/>
            <person name="Clum A."/>
            <person name="Na H."/>
            <person name="Ledsgaard L."/>
            <person name="Lin J."/>
            <person name="Lipzen A."/>
            <person name="Kuo A."/>
            <person name="Riley R."/>
            <person name="Mondo S."/>
            <person name="Labutti K."/>
            <person name="Haridas S."/>
            <person name="Pangalinan J."/>
            <person name="Salamov A.A."/>
            <person name="Simmons B.A."/>
            <person name="Magnuson J.K."/>
            <person name="Chen J."/>
            <person name="Drula E."/>
            <person name="Henrissat B."/>
            <person name="Wiebenga A."/>
            <person name="Lubbers R.J."/>
            <person name="Gomes A.C."/>
            <person name="Makela M.R."/>
            <person name="Stajich J."/>
            <person name="Grigoriev I.V."/>
            <person name="Mortensen U.H."/>
            <person name="De Vries R.P."/>
            <person name="Baker S.E."/>
            <person name="Andersen M.R."/>
        </authorList>
    </citation>
    <scope>NUCLEOTIDE SEQUENCE [LARGE SCALE GENOMIC DNA]</scope>
    <source>
        <strain evidence="3 4">CBS 123904</strain>
    </source>
</reference>
<gene>
    <name evidence="3" type="ORF">BJY01DRAFT_232527</name>
</gene>
<protein>
    <recommendedName>
        <fullName evidence="2">PPM-type phosphatase domain-containing protein</fullName>
    </recommendedName>
</protein>
<dbReference type="PANTHER" id="PTHR12320">
    <property type="entry name" value="PROTEIN PHOSPHATASE 2C"/>
    <property type="match status" value="1"/>
</dbReference>
<dbReference type="InterPro" id="IPR006984">
    <property type="entry name" value="Fcf1/UTP23"/>
</dbReference>
<dbReference type="SMART" id="SM00332">
    <property type="entry name" value="PP2Cc"/>
    <property type="match status" value="1"/>
</dbReference>
<dbReference type="PANTHER" id="PTHR12320:SF24">
    <property type="entry name" value="PROTEIN PHOSPHATASE"/>
    <property type="match status" value="1"/>
</dbReference>
<feature type="compositionally biased region" description="Basic and acidic residues" evidence="1">
    <location>
        <begin position="1186"/>
        <end position="1223"/>
    </location>
</feature>
<evidence type="ECO:0000313" key="3">
    <source>
        <dbReference type="EMBL" id="KAL2852467.1"/>
    </source>
</evidence>
<sequence>MGSTRGSVSHLWGMAMSKLFPRRASSSKRTDSQSSWCGVEKEHMEIEDCTDGFYKYSQELLEQEKIEELKMRSSNSTGGSFASALTESTERPSLPYTVSAPDWNIYSSYLKYLDGLENESVGEWLGSVLFVWVRVYTLSKVIVMVFIHYGVELEDIPDSILAHVKRAEELVNSCSIADLVENTENLYYALYARLIMEIAAVHLCASFTLGFRRPEGDRSFQLPEPREICKTFLICKHILDEDNLCNHLNKDLVKEHQMGYIRYKMDKIQNEGFLLDDLLGYRRRALDMINDETSEFRQEWRKATPMYEMPPAEILTLQSEKYLIWTPRWDAVHKAVPALNLPFIDPKTVLSEVWQREMVLDQRQATLAKLESKCVGEIRRNDDRRRLIDFVRERKCICRPTCTCAWDCTQDVERPCPCSERTLSLMVAKRRKSVGPLPFGLRCNVLARAIFEGIASVRPNDSSDMDLCMELDRAISVFSEEIRKQRYLLLAGMVPRIPGTPSAVSFWAASSSPSSSSLLRRWPSSASSSPSPFLPLHQRWIWGPKKTDVRRYHRAVWPSYGITTPVPDRCPQCPILKSPFYFQTGYALCAKRTSRPFPPPFLSPPSSSFSDPLTTHYHSQDKRLSVQGELVRGLNNGDDAVLVTENFLGVNDGVGAWATRPRGHAALWSRLILHFWALEIERISNPDATVDPIAYLQKAYEETTRATTSPSEWFGTTTSVTALLHKTQDATTGTEKPLLYVTNVGDCKILVIRPSEEKVLFRTEEQWHWFDCPMQLGTNSVDTPQDNAVLSLVDLEEGDIVLALSDGVLDNLWEHEVLSITLEGLKKWEHGRYDDKELDWAPPAVLSEEKMVFLARELLKAALAVAQDPFAESPYMEKAVEEGLAIQGGKMDDISVVVGLCKKREYHTNSNETKISRRRRARLAHHQDNKQIAKMRAKRSKKYRKLMHQYELAFGFREPYQVLVDSNLLRAVHSFKMDLLPALERTLQGQVKPLLTKCSLAAIMAKQPTNPRTNNQVRPDFLPPPTTLPLRHCSHNEDSTPIDEVECLLSLLSPLADVKRNKEHYILATADPPTPKESNSGQEAGKKRKRDPAVEEGFQAIRRAQALRRGARSIPGVPIVYVKRSVMILEPMSSPSEGIREGVEQDKFRVGLNKDAGKKTEGEKKKKREVKKKAPNPLSVKKPKKRPADEGGEKRKDISRAEARDQGGDGPEKAMEDGEDAPKAKRRRRHHKSSKPTENGEELASIDVAED</sequence>
<organism evidence="3 4">
    <name type="scientific">Aspergillus pseudoustus</name>
    <dbReference type="NCBI Taxonomy" id="1810923"/>
    <lineage>
        <taxon>Eukaryota</taxon>
        <taxon>Fungi</taxon>
        <taxon>Dikarya</taxon>
        <taxon>Ascomycota</taxon>
        <taxon>Pezizomycotina</taxon>
        <taxon>Eurotiomycetes</taxon>
        <taxon>Eurotiomycetidae</taxon>
        <taxon>Eurotiales</taxon>
        <taxon>Aspergillaceae</taxon>
        <taxon>Aspergillus</taxon>
        <taxon>Aspergillus subgen. Nidulantes</taxon>
    </lineage>
</organism>
<dbReference type="InterPro" id="IPR036457">
    <property type="entry name" value="PPM-type-like_dom_sf"/>
</dbReference>
<feature type="compositionally biased region" description="Basic and acidic residues" evidence="1">
    <location>
        <begin position="1155"/>
        <end position="1164"/>
    </location>
</feature>
<feature type="compositionally biased region" description="Basic residues" evidence="1">
    <location>
        <begin position="1224"/>
        <end position="1234"/>
    </location>
</feature>
<dbReference type="PROSITE" id="PS51746">
    <property type="entry name" value="PPM_2"/>
    <property type="match status" value="1"/>
</dbReference>
<keyword evidence="4" id="KW-1185">Reference proteome</keyword>
<comment type="caution">
    <text evidence="3">The sequence shown here is derived from an EMBL/GenBank/DDBJ whole genome shotgun (WGS) entry which is preliminary data.</text>
</comment>
<dbReference type="Gene3D" id="3.40.50.1010">
    <property type="entry name" value="5'-nuclease"/>
    <property type="match status" value="1"/>
</dbReference>
<feature type="region of interest" description="Disordered" evidence="1">
    <location>
        <begin position="1135"/>
        <end position="1251"/>
    </location>
</feature>
<evidence type="ECO:0000313" key="4">
    <source>
        <dbReference type="Proteomes" id="UP001610446"/>
    </source>
</evidence>
<name>A0ABR4KKD2_9EURO</name>
<evidence type="ECO:0000259" key="2">
    <source>
        <dbReference type="PROSITE" id="PS51746"/>
    </source>
</evidence>
<dbReference type="EMBL" id="JBFXLU010000024">
    <property type="protein sequence ID" value="KAL2852467.1"/>
    <property type="molecule type" value="Genomic_DNA"/>
</dbReference>
<feature type="compositionally biased region" description="Basic residues" evidence="1">
    <location>
        <begin position="1165"/>
        <end position="1174"/>
    </location>
</feature>